<comment type="subcellular location">
    <subcellularLocation>
        <location evidence="1">Membrane</location>
        <topology evidence="1">Multi-pass membrane protein</topology>
    </subcellularLocation>
</comment>
<proteinExistence type="predicted"/>
<evidence type="ECO:0000256" key="2">
    <source>
        <dbReference type="ARBA" id="ARBA00022692"/>
    </source>
</evidence>
<keyword evidence="3 5" id="KW-1133">Transmembrane helix</keyword>
<dbReference type="InterPro" id="IPR019408">
    <property type="entry name" value="7TM_GPCR_serpentine_rcpt_Srab"/>
</dbReference>
<evidence type="ECO:0000256" key="1">
    <source>
        <dbReference type="ARBA" id="ARBA00004141"/>
    </source>
</evidence>
<dbReference type="Pfam" id="PF10292">
    <property type="entry name" value="7TM_GPCR_Srab"/>
    <property type="match status" value="1"/>
</dbReference>
<evidence type="ECO:0000313" key="6">
    <source>
        <dbReference type="Proteomes" id="UP000025227"/>
    </source>
</evidence>
<dbReference type="Proteomes" id="UP000025227">
    <property type="component" value="Unplaced"/>
</dbReference>
<feature type="transmembrane region" description="Helical" evidence="5">
    <location>
        <begin position="183"/>
        <end position="206"/>
    </location>
</feature>
<feature type="transmembrane region" description="Helical" evidence="5">
    <location>
        <begin position="145"/>
        <end position="163"/>
    </location>
</feature>
<dbReference type="AlphaFoldDB" id="A0A7I4Y7Y4"/>
<organism evidence="6 7">
    <name type="scientific">Haemonchus contortus</name>
    <name type="common">Barber pole worm</name>
    <dbReference type="NCBI Taxonomy" id="6289"/>
    <lineage>
        <taxon>Eukaryota</taxon>
        <taxon>Metazoa</taxon>
        <taxon>Ecdysozoa</taxon>
        <taxon>Nematoda</taxon>
        <taxon>Chromadorea</taxon>
        <taxon>Rhabditida</taxon>
        <taxon>Rhabditina</taxon>
        <taxon>Rhabditomorpha</taxon>
        <taxon>Strongyloidea</taxon>
        <taxon>Trichostrongylidae</taxon>
        <taxon>Haemonchus</taxon>
    </lineage>
</organism>
<feature type="transmembrane region" description="Helical" evidence="5">
    <location>
        <begin position="102"/>
        <end position="124"/>
    </location>
</feature>
<keyword evidence="4 5" id="KW-0472">Membrane</keyword>
<feature type="transmembrane region" description="Helical" evidence="5">
    <location>
        <begin position="279"/>
        <end position="304"/>
    </location>
</feature>
<dbReference type="PANTHER" id="PTHR46561:SF11">
    <property type="entry name" value="SERPENTINE RECEPTOR CLASS ALPHA_BETA-14"/>
    <property type="match status" value="1"/>
</dbReference>
<keyword evidence="2 5" id="KW-0812">Transmembrane</keyword>
<feature type="transmembrane region" description="Helical" evidence="5">
    <location>
        <begin position="20"/>
        <end position="43"/>
    </location>
</feature>
<evidence type="ECO:0000256" key="4">
    <source>
        <dbReference type="ARBA" id="ARBA00023136"/>
    </source>
</evidence>
<dbReference type="OrthoDB" id="5809673at2759"/>
<dbReference type="InterPro" id="IPR053286">
    <property type="entry name" value="Nematode_rcpt-like_srab"/>
</dbReference>
<reference evidence="7" key="1">
    <citation type="submission" date="2020-12" db="UniProtKB">
        <authorList>
            <consortium name="WormBaseParasite"/>
        </authorList>
    </citation>
    <scope>IDENTIFICATION</scope>
    <source>
        <strain evidence="7">MHco3</strain>
    </source>
</reference>
<sequence length="339" mass="39212">LQMDTSELCEGSQEVAESLVLRYSLMFNVLCGVTAIPLVLWVIKATYNHKLVHYNIKWILIFHLSCLVAHDIFRIINHVWDISIFLMSSPGDCNVFDISRCIIIRAPINLTMYLAFSGTFMLSIERCIATRRLSTYGKNRTVGPVLVLIQIVTAVAFMCIVYMKLDYQKLMTYCLITSLSPPSLVLGSIFSLLILQVTAVITFEVLMRINKAKKRNLLHSRNAHFSGGVISKLYQVRENVRTMKTLMLFFLLSCVNSFCYNFLRGFVHWHKPRFSRPLFFALIEVSIHLPQFSLILPAVLWYSYRKVSREAEVKHREKLDRDAPENTKLHFDMIAESWK</sequence>
<dbReference type="PANTHER" id="PTHR46561">
    <property type="entry name" value="SERPENTINE RECEPTOR, CLASS AB (CLASS A-LIKE)-RELATED"/>
    <property type="match status" value="1"/>
</dbReference>
<feature type="transmembrane region" description="Helical" evidence="5">
    <location>
        <begin position="55"/>
        <end position="76"/>
    </location>
</feature>
<feature type="transmembrane region" description="Helical" evidence="5">
    <location>
        <begin position="246"/>
        <end position="267"/>
    </location>
</feature>
<evidence type="ECO:0000256" key="5">
    <source>
        <dbReference type="SAM" id="Phobius"/>
    </source>
</evidence>
<name>A0A7I4Y7Y4_HAECO</name>
<evidence type="ECO:0000256" key="3">
    <source>
        <dbReference type="ARBA" id="ARBA00022989"/>
    </source>
</evidence>
<protein>
    <submittedName>
        <fullName evidence="7">G protein-coupled receptor</fullName>
    </submittedName>
</protein>
<evidence type="ECO:0000313" key="7">
    <source>
        <dbReference type="WBParaSite" id="HCON_00057380-00001"/>
    </source>
</evidence>
<keyword evidence="6" id="KW-1185">Reference proteome</keyword>
<dbReference type="GO" id="GO:0016020">
    <property type="term" value="C:membrane"/>
    <property type="evidence" value="ECO:0007669"/>
    <property type="project" value="UniProtKB-SubCell"/>
</dbReference>
<accession>A0A7I4Y7Y4</accession>
<dbReference type="WBParaSite" id="HCON_00057380-00001">
    <property type="protein sequence ID" value="HCON_00057380-00001"/>
    <property type="gene ID" value="HCON_00057380"/>
</dbReference>